<evidence type="ECO:0000256" key="1">
    <source>
        <dbReference type="SAM" id="MobiDB-lite"/>
    </source>
</evidence>
<sequence length="254" mass="29498">MGLITKKTGLISGALLITYVLMAQEIPSRTNEGVSSAAPREARKNAYFNLKLTKEQQKELQVANKENREKMKEIAADSTLEPKERKNQLQAVRKDLIEKRRTILTEEQYTMYEQNLKEIKEKGLVGSAKNVVNNIEKNREKDPNGLSRDAEKKTSKKGRSNWNDLQMTGEQREKMRLANQDYNTRAQTIRNNISLTSSEKQDQTKEAYRAYEMEIRSILTSEQKSKWDDQQRRARMTMSSRELQADRNRRGVSH</sequence>
<dbReference type="RefSeq" id="WP_114792312.1">
    <property type="nucleotide sequence ID" value="NZ_CP139960.1"/>
</dbReference>
<dbReference type="EMBL" id="CP139960">
    <property type="protein sequence ID" value="WQD37284.1"/>
    <property type="molecule type" value="Genomic_DNA"/>
</dbReference>
<evidence type="ECO:0008006" key="4">
    <source>
        <dbReference type="Google" id="ProtNLM"/>
    </source>
</evidence>
<name>A0ABZ0W2X9_9BACT</name>
<organism evidence="2 3">
    <name type="scientific">Niabella yanshanensis</name>
    <dbReference type="NCBI Taxonomy" id="577386"/>
    <lineage>
        <taxon>Bacteria</taxon>
        <taxon>Pseudomonadati</taxon>
        <taxon>Bacteroidota</taxon>
        <taxon>Chitinophagia</taxon>
        <taxon>Chitinophagales</taxon>
        <taxon>Chitinophagaceae</taxon>
        <taxon>Niabella</taxon>
    </lineage>
</organism>
<reference evidence="2 3" key="1">
    <citation type="submission" date="2023-12" db="EMBL/GenBank/DDBJ databases">
        <title>Genome sequencing and assembly of bacterial species from a model synthetic community.</title>
        <authorList>
            <person name="Hogle S.L."/>
        </authorList>
    </citation>
    <scope>NUCLEOTIDE SEQUENCE [LARGE SCALE GENOMIC DNA]</scope>
    <source>
        <strain evidence="2 3">HAMBI_3031</strain>
    </source>
</reference>
<feature type="compositionally biased region" description="Basic and acidic residues" evidence="1">
    <location>
        <begin position="223"/>
        <end position="232"/>
    </location>
</feature>
<feature type="compositionally biased region" description="Basic and acidic residues" evidence="1">
    <location>
        <begin position="136"/>
        <end position="153"/>
    </location>
</feature>
<evidence type="ECO:0000313" key="2">
    <source>
        <dbReference type="EMBL" id="WQD37284.1"/>
    </source>
</evidence>
<dbReference type="Proteomes" id="UP001325680">
    <property type="component" value="Chromosome"/>
</dbReference>
<feature type="region of interest" description="Disordered" evidence="1">
    <location>
        <begin position="135"/>
        <end position="171"/>
    </location>
</feature>
<gene>
    <name evidence="2" type="ORF">U0035_16565</name>
</gene>
<evidence type="ECO:0000313" key="3">
    <source>
        <dbReference type="Proteomes" id="UP001325680"/>
    </source>
</evidence>
<feature type="compositionally biased region" description="Polar residues" evidence="1">
    <location>
        <begin position="160"/>
        <end position="169"/>
    </location>
</feature>
<accession>A0ABZ0W2X9</accession>
<feature type="compositionally biased region" description="Basic and acidic residues" evidence="1">
    <location>
        <begin position="243"/>
        <end position="254"/>
    </location>
</feature>
<keyword evidence="3" id="KW-1185">Reference proteome</keyword>
<protein>
    <recommendedName>
        <fullName evidence="4">DUF4890 domain-containing protein</fullName>
    </recommendedName>
</protein>
<proteinExistence type="predicted"/>
<feature type="region of interest" description="Disordered" evidence="1">
    <location>
        <begin position="220"/>
        <end position="254"/>
    </location>
</feature>